<proteinExistence type="inferred from homology"/>
<accession>A0AAV7TIT9</accession>
<feature type="region of interest" description="Disordered" evidence="7">
    <location>
        <begin position="13"/>
        <end position="34"/>
    </location>
</feature>
<evidence type="ECO:0000256" key="6">
    <source>
        <dbReference type="ARBA" id="ARBA00034666"/>
    </source>
</evidence>
<comment type="similarity">
    <text evidence="2">Belongs to the RSRP family.</text>
</comment>
<feature type="compositionally biased region" description="Low complexity" evidence="7">
    <location>
        <begin position="108"/>
        <end position="122"/>
    </location>
</feature>
<evidence type="ECO:0000256" key="2">
    <source>
        <dbReference type="ARBA" id="ARBA00009534"/>
    </source>
</evidence>
<evidence type="ECO:0000256" key="7">
    <source>
        <dbReference type="SAM" id="MobiDB-lite"/>
    </source>
</evidence>
<name>A0AAV7TIT9_PLEWA</name>
<evidence type="ECO:0000256" key="5">
    <source>
        <dbReference type="ARBA" id="ARBA00023242"/>
    </source>
</evidence>
<feature type="region of interest" description="Disordered" evidence="7">
    <location>
        <begin position="76"/>
        <end position="212"/>
    </location>
</feature>
<dbReference type="GO" id="GO:0005634">
    <property type="term" value="C:nucleus"/>
    <property type="evidence" value="ECO:0007669"/>
    <property type="project" value="UniProtKB-SubCell"/>
</dbReference>
<feature type="compositionally biased region" description="Polar residues" evidence="7">
    <location>
        <begin position="13"/>
        <end position="26"/>
    </location>
</feature>
<dbReference type="PANTHER" id="PTHR47622:SF1">
    <property type="entry name" value="ARGININE_SERINE-RICH PROTEIN 1"/>
    <property type="match status" value="1"/>
</dbReference>
<reference evidence="8" key="1">
    <citation type="journal article" date="2022" name="bioRxiv">
        <title>Sequencing and chromosome-scale assembly of the giantPleurodeles waltlgenome.</title>
        <authorList>
            <person name="Brown T."/>
            <person name="Elewa A."/>
            <person name="Iarovenko S."/>
            <person name="Subramanian E."/>
            <person name="Araus A.J."/>
            <person name="Petzold A."/>
            <person name="Susuki M."/>
            <person name="Suzuki K.-i.T."/>
            <person name="Hayashi T."/>
            <person name="Toyoda A."/>
            <person name="Oliveira C."/>
            <person name="Osipova E."/>
            <person name="Leigh N.D."/>
            <person name="Simon A."/>
            <person name="Yun M.H."/>
        </authorList>
    </citation>
    <scope>NUCLEOTIDE SEQUENCE</scope>
    <source>
        <strain evidence="8">20211129_DDA</strain>
        <tissue evidence="8">Liver</tissue>
    </source>
</reference>
<feature type="region of interest" description="Disordered" evidence="7">
    <location>
        <begin position="230"/>
        <end position="250"/>
    </location>
</feature>
<dbReference type="PANTHER" id="PTHR47622">
    <property type="entry name" value="ARGININE/SERINE-RICH PROTEIN 1"/>
    <property type="match status" value="1"/>
</dbReference>
<comment type="caution">
    <text evidence="8">The sequence shown here is derived from an EMBL/GenBank/DDBJ whole genome shotgun (WGS) entry which is preliminary data.</text>
</comment>
<dbReference type="AlphaFoldDB" id="A0AAV7TIT9"/>
<evidence type="ECO:0000256" key="4">
    <source>
        <dbReference type="ARBA" id="ARBA00022553"/>
    </source>
</evidence>
<dbReference type="Proteomes" id="UP001066276">
    <property type="component" value="Chromosome 3_2"/>
</dbReference>
<feature type="compositionally biased region" description="Basic and acidic residues" evidence="7">
    <location>
        <begin position="333"/>
        <end position="349"/>
    </location>
</feature>
<keyword evidence="5" id="KW-0539">Nucleus</keyword>
<feature type="region of interest" description="Disordered" evidence="7">
    <location>
        <begin position="301"/>
        <end position="357"/>
    </location>
</feature>
<feature type="compositionally biased region" description="Basic residues" evidence="7">
    <location>
        <begin position="231"/>
        <end position="245"/>
    </location>
</feature>
<sequence length="377" mass="43197">MAVMDGAKSLHENTYQQNCGQPSTSAKAVPAFGNTNHDGLNTEVQHCDSLYSISTTGGRSVTKKNLDISNTEHEAKAKLRTSEMPNCLNDLNLRSPKERDSRSKSRGRSCSSRSSSRSGTSRSRSRSYSRSRSVSRSSSRGRHYRKRYRRSSRSSSRSRSRPVSPRYRRYHSSRSHRRYYRSPPRYRSRSRSRSRGRAYYRRYRSRSRSRSRGRRYYGFVRRAYPATFRSWRSRSRTRSRSRSHSPLRLTEKDRRELLEIAKANAAKALGKNVDLPPSLKMDPWLKDAQKRSTEADAAKLAGQSSDLAEVPSEVSPRQGAIAFNPNNAVAKPAVEKQCTRSPPKDEKRNPYGQWIPIQKDAESYSGLSPKNTYMPIR</sequence>
<feature type="compositionally biased region" description="Basic residues" evidence="7">
    <location>
        <begin position="139"/>
        <end position="212"/>
    </location>
</feature>
<keyword evidence="9" id="KW-1185">Reference proteome</keyword>
<evidence type="ECO:0000313" key="8">
    <source>
        <dbReference type="EMBL" id="KAJ1176523.1"/>
    </source>
</evidence>
<protein>
    <recommendedName>
        <fullName evidence="3">Arginine/serine-rich protein 1</fullName>
    </recommendedName>
</protein>
<comment type="function">
    <text evidence="6">Probably acts as a spliceosomal factor that contributes to spliceosome assembly and regulates the isoform switching of proteins such as PARP6.</text>
</comment>
<keyword evidence="4" id="KW-0597">Phosphoprotein</keyword>
<organism evidence="8 9">
    <name type="scientific">Pleurodeles waltl</name>
    <name type="common">Iberian ribbed newt</name>
    <dbReference type="NCBI Taxonomy" id="8319"/>
    <lineage>
        <taxon>Eukaryota</taxon>
        <taxon>Metazoa</taxon>
        <taxon>Chordata</taxon>
        <taxon>Craniata</taxon>
        <taxon>Vertebrata</taxon>
        <taxon>Euteleostomi</taxon>
        <taxon>Amphibia</taxon>
        <taxon>Batrachia</taxon>
        <taxon>Caudata</taxon>
        <taxon>Salamandroidea</taxon>
        <taxon>Salamandridae</taxon>
        <taxon>Pleurodelinae</taxon>
        <taxon>Pleurodeles</taxon>
    </lineage>
</organism>
<comment type="subcellular location">
    <subcellularLocation>
        <location evidence="1">Nucleus</location>
    </subcellularLocation>
</comment>
<evidence type="ECO:0000313" key="9">
    <source>
        <dbReference type="Proteomes" id="UP001066276"/>
    </source>
</evidence>
<evidence type="ECO:0000256" key="1">
    <source>
        <dbReference type="ARBA" id="ARBA00004123"/>
    </source>
</evidence>
<dbReference type="Pfam" id="PF17069">
    <property type="entry name" value="RSRP"/>
    <property type="match status" value="1"/>
</dbReference>
<gene>
    <name evidence="8" type="ORF">NDU88_001801</name>
</gene>
<evidence type="ECO:0000256" key="3">
    <source>
        <dbReference type="ARBA" id="ARBA00018147"/>
    </source>
</evidence>
<dbReference type="InterPro" id="IPR029656">
    <property type="entry name" value="RSRP1"/>
</dbReference>
<dbReference type="EMBL" id="JANPWB010000006">
    <property type="protein sequence ID" value="KAJ1176523.1"/>
    <property type="molecule type" value="Genomic_DNA"/>
</dbReference>